<feature type="non-terminal residue" evidence="2">
    <location>
        <position position="1"/>
    </location>
</feature>
<feature type="compositionally biased region" description="Basic residues" evidence="1">
    <location>
        <begin position="89"/>
        <end position="109"/>
    </location>
</feature>
<organism evidence="2">
    <name type="scientific">uncultured Thermomicrobiales bacterium</name>
    <dbReference type="NCBI Taxonomy" id="1645740"/>
    <lineage>
        <taxon>Bacteria</taxon>
        <taxon>Pseudomonadati</taxon>
        <taxon>Thermomicrobiota</taxon>
        <taxon>Thermomicrobia</taxon>
        <taxon>Thermomicrobiales</taxon>
        <taxon>environmental samples</taxon>
    </lineage>
</organism>
<feature type="compositionally biased region" description="Low complexity" evidence="1">
    <location>
        <begin position="9"/>
        <end position="19"/>
    </location>
</feature>
<dbReference type="AlphaFoldDB" id="A0A6J4V3P6"/>
<feature type="region of interest" description="Disordered" evidence="1">
    <location>
        <begin position="200"/>
        <end position="219"/>
    </location>
</feature>
<gene>
    <name evidence="2" type="ORF">AVDCRST_MAG19-2435</name>
</gene>
<name>A0A6J4V3P6_9BACT</name>
<dbReference type="EMBL" id="CADCWL010000116">
    <property type="protein sequence ID" value="CAA9567682.1"/>
    <property type="molecule type" value="Genomic_DNA"/>
</dbReference>
<evidence type="ECO:0000256" key="1">
    <source>
        <dbReference type="SAM" id="MobiDB-lite"/>
    </source>
</evidence>
<proteinExistence type="predicted"/>
<sequence length="219" mass="25483">ERRCRARPLPRLLAQPRRQGGPRGPPGLLRLSTRSPPVRGEGDGDPCADLPPRRAPRPRCLVARWAPPRPLPRLPVRARRPPRPAVPDRHRRQRPQPLRHGRVVGRRQPPRQLGDPDRRLRPVPPPAAGRTAYPRRPRRRLRRCHRHPLGARRVRRLPARFPRAPDRLHRHPRRPRFRPLRLGRRRPPYRLAPLAAPPRFVTRSRPSPGCVVPREARSL</sequence>
<feature type="non-terminal residue" evidence="2">
    <location>
        <position position="219"/>
    </location>
</feature>
<evidence type="ECO:0000313" key="2">
    <source>
        <dbReference type="EMBL" id="CAA9567682.1"/>
    </source>
</evidence>
<feature type="region of interest" description="Disordered" evidence="1">
    <location>
        <begin position="1"/>
        <end position="138"/>
    </location>
</feature>
<protein>
    <submittedName>
        <fullName evidence="2">Uncharacterized protein</fullName>
    </submittedName>
</protein>
<accession>A0A6J4V3P6</accession>
<reference evidence="2" key="1">
    <citation type="submission" date="2020-02" db="EMBL/GenBank/DDBJ databases">
        <authorList>
            <person name="Meier V. D."/>
        </authorList>
    </citation>
    <scope>NUCLEOTIDE SEQUENCE</scope>
    <source>
        <strain evidence="2">AVDCRST_MAG19</strain>
    </source>
</reference>